<dbReference type="AlphaFoldDB" id="A0A9W8L5P8"/>
<evidence type="ECO:0000256" key="5">
    <source>
        <dbReference type="ARBA" id="ARBA00022763"/>
    </source>
</evidence>
<dbReference type="GO" id="GO:0006312">
    <property type="term" value="P:mitotic recombination"/>
    <property type="evidence" value="ECO:0007669"/>
    <property type="project" value="TreeGrafter"/>
</dbReference>
<dbReference type="Pfam" id="PF05190">
    <property type="entry name" value="MutS_IV"/>
    <property type="match status" value="1"/>
</dbReference>
<dbReference type="GO" id="GO:0051053">
    <property type="term" value="P:negative regulation of DNA metabolic process"/>
    <property type="evidence" value="ECO:0007669"/>
    <property type="project" value="UniProtKB-ARBA"/>
</dbReference>
<dbReference type="InterPro" id="IPR045076">
    <property type="entry name" value="MutS"/>
</dbReference>
<comment type="caution">
    <text evidence="13">The sequence shown here is derived from an EMBL/GenBank/DDBJ whole genome shotgun (WGS) entry which is preliminary data.</text>
</comment>
<dbReference type="Gene3D" id="3.40.50.300">
    <property type="entry name" value="P-loop containing nucleotide triphosphate hydrolases"/>
    <property type="match status" value="1"/>
</dbReference>
<evidence type="ECO:0000256" key="6">
    <source>
        <dbReference type="ARBA" id="ARBA00022840"/>
    </source>
</evidence>
<keyword evidence="5 11" id="KW-0227">DNA damage</keyword>
<dbReference type="Pfam" id="PF05188">
    <property type="entry name" value="MutS_II"/>
    <property type="match status" value="1"/>
</dbReference>
<comment type="function">
    <text evidence="11">Component of the post-replicative DNA mismatch repair system (MMR).</text>
</comment>
<evidence type="ECO:0000256" key="3">
    <source>
        <dbReference type="ARBA" id="ARBA00019549"/>
    </source>
</evidence>
<dbReference type="InterPro" id="IPR036678">
    <property type="entry name" value="MutS_con_dom_sf"/>
</dbReference>
<dbReference type="PANTHER" id="PTHR11361">
    <property type="entry name" value="DNA MISMATCH REPAIR PROTEIN MUTS FAMILY MEMBER"/>
    <property type="match status" value="1"/>
</dbReference>
<organism evidence="13 14">
    <name type="scientific">Coemansia spiralis</name>
    <dbReference type="NCBI Taxonomy" id="417178"/>
    <lineage>
        <taxon>Eukaryota</taxon>
        <taxon>Fungi</taxon>
        <taxon>Fungi incertae sedis</taxon>
        <taxon>Zoopagomycota</taxon>
        <taxon>Kickxellomycotina</taxon>
        <taxon>Kickxellomycetes</taxon>
        <taxon>Kickxellales</taxon>
        <taxon>Kickxellaceae</taxon>
        <taxon>Coemansia</taxon>
    </lineage>
</organism>
<feature type="domain" description="DNA mismatch repair proteins mutS family" evidence="12">
    <location>
        <begin position="736"/>
        <end position="752"/>
    </location>
</feature>
<keyword evidence="9" id="KW-0539">Nucleus</keyword>
<dbReference type="PIRSF" id="PIRSF005813">
    <property type="entry name" value="MSH2"/>
    <property type="match status" value="1"/>
</dbReference>
<dbReference type="InterPro" id="IPR007861">
    <property type="entry name" value="DNA_mismatch_repair_MutS_clamp"/>
</dbReference>
<dbReference type="CDD" id="cd03285">
    <property type="entry name" value="ABC_MSH2_euk"/>
    <property type="match status" value="1"/>
</dbReference>
<keyword evidence="6" id="KW-0067">ATP-binding</keyword>
<evidence type="ECO:0000256" key="8">
    <source>
        <dbReference type="ARBA" id="ARBA00023204"/>
    </source>
</evidence>
<dbReference type="Pfam" id="PF05192">
    <property type="entry name" value="MutS_III"/>
    <property type="match status" value="1"/>
</dbReference>
<dbReference type="PANTHER" id="PTHR11361:SF35">
    <property type="entry name" value="DNA MISMATCH REPAIR PROTEIN MSH2"/>
    <property type="match status" value="1"/>
</dbReference>
<evidence type="ECO:0000256" key="1">
    <source>
        <dbReference type="ARBA" id="ARBA00004123"/>
    </source>
</evidence>
<dbReference type="GO" id="GO:0005524">
    <property type="term" value="F:ATP binding"/>
    <property type="evidence" value="ECO:0007669"/>
    <property type="project" value="UniProtKB-KW"/>
</dbReference>
<evidence type="ECO:0000256" key="9">
    <source>
        <dbReference type="ARBA" id="ARBA00023242"/>
    </source>
</evidence>
<dbReference type="SUPFAM" id="SSF48334">
    <property type="entry name" value="DNA repair protein MutS, domain III"/>
    <property type="match status" value="1"/>
</dbReference>
<reference evidence="13" key="1">
    <citation type="submission" date="2022-07" db="EMBL/GenBank/DDBJ databases">
        <title>Phylogenomic reconstructions and comparative analyses of Kickxellomycotina fungi.</title>
        <authorList>
            <person name="Reynolds N.K."/>
            <person name="Stajich J.E."/>
            <person name="Barry K."/>
            <person name="Grigoriev I.V."/>
            <person name="Crous P."/>
            <person name="Smith M.E."/>
        </authorList>
    </citation>
    <scope>NUCLEOTIDE SEQUENCE</scope>
    <source>
        <strain evidence="13">CBS 109367</strain>
    </source>
</reference>
<dbReference type="InterPro" id="IPR032642">
    <property type="entry name" value="Msh2_ATP-bd"/>
</dbReference>
<evidence type="ECO:0000256" key="7">
    <source>
        <dbReference type="ARBA" id="ARBA00023125"/>
    </source>
</evidence>
<gene>
    <name evidence="13" type="primary">msh2</name>
    <name evidence="13" type="ORF">IWW39_001953</name>
</gene>
<dbReference type="NCBIfam" id="NF003810">
    <property type="entry name" value="PRK05399.1"/>
    <property type="match status" value="1"/>
</dbReference>
<comment type="subcellular location">
    <subcellularLocation>
        <location evidence="1">Nucleus</location>
    </subcellularLocation>
</comment>
<dbReference type="Pfam" id="PF01624">
    <property type="entry name" value="MutS_I"/>
    <property type="match status" value="1"/>
</dbReference>
<dbReference type="InterPro" id="IPR036187">
    <property type="entry name" value="DNA_mismatch_repair_MutS_sf"/>
</dbReference>
<keyword evidence="8 11" id="KW-0234">DNA repair</keyword>
<dbReference type="GO" id="GO:0030983">
    <property type="term" value="F:mismatched DNA binding"/>
    <property type="evidence" value="ECO:0007669"/>
    <property type="project" value="InterPro"/>
</dbReference>
<dbReference type="Gene3D" id="3.30.420.110">
    <property type="entry name" value="MutS, connector domain"/>
    <property type="match status" value="1"/>
</dbReference>
<dbReference type="SMART" id="SM00534">
    <property type="entry name" value="MUTSac"/>
    <property type="match status" value="1"/>
</dbReference>
<dbReference type="InterPro" id="IPR007860">
    <property type="entry name" value="DNA_mmatch_repair_MutS_con_dom"/>
</dbReference>
<dbReference type="GO" id="GO:0140664">
    <property type="term" value="F:ATP-dependent DNA damage sensor activity"/>
    <property type="evidence" value="ECO:0007669"/>
    <property type="project" value="InterPro"/>
</dbReference>
<name>A0A9W8L5P8_9FUNG</name>
<evidence type="ECO:0000256" key="11">
    <source>
        <dbReference type="RuleBase" id="RU003756"/>
    </source>
</evidence>
<keyword evidence="4 11" id="KW-0547">Nucleotide-binding</keyword>
<proteinExistence type="inferred from homology"/>
<dbReference type="OrthoDB" id="295033at2759"/>
<protein>
    <recommendedName>
        <fullName evidence="10">DNA mismatch repair protein MSH2</fullName>
    </recommendedName>
    <alternativeName>
        <fullName evidence="3">DNA mismatch repair protein Msh2</fullName>
    </alternativeName>
</protein>
<keyword evidence="7 11" id="KW-0238">DNA-binding</keyword>
<dbReference type="Pfam" id="PF00488">
    <property type="entry name" value="MutS_V"/>
    <property type="match status" value="1"/>
</dbReference>
<dbReference type="Proteomes" id="UP001151516">
    <property type="component" value="Unassembled WGS sequence"/>
</dbReference>
<sequence>MSKPADRPDLDLDKSSEQGFCKFYASLDAQENTIRVFERSNGDYYSVHGADAEYVANVVYKTTTVIKYIGGGSSTGLASCTMSRIVAENFLRDALLKYQLRVEIYAPQDSGKPGTWKVLRTASPGNLQQVEELLFANTEMVTVPLVMAVAFKVAVDQMQCGVAFVDPAQRSMGVCEFTDNDVFSNLESLVIQLGVRECLVETPTAVRHLEHTKLVSVLERCGVVVTERPRSQFSSTDMEQDLGRLLELTAPVASLPELDLKSAMSTLAAIILYLNLLMDETNFGSYLLSTHSLSQYMKLDASAVQALNLVPSPQDGSSKTMSLQGLLNHCKTSQGERLLAQWLKQPLLSIEAIEDRLGLVELFFADTETRNTLRSVHLRSMPDFKRLSSRFQRGFASLQDIVRVYQVAIALPALCDVLSGASQPLVVKYYLQDLLAITEDLQEFRSLVETTVDLEMVDNHEFMLRADFDEGLQETKAKMEEEMGQILAEQAQVAEALDLEANKKLKLERHSTYGHCLRVSRIDAARLRGKSTKYVELSTQKTGVYFTTPTLRDSSRAYRDLSDSYTKAQTALVREVIKVASSYCSVLERLNKTVAHLDVILSFAEASASAPTPYVRPTLKPDGDLRLVAARHPCLEVQDGVSFIANDVSMVKGESEFVIITGPNMGGKSTYIRQIGVIALMAQVGCFVPCDSAELYIFDCILARVGAGDAQLKGVSTFMAEMLETASILKTATPKSLVIIDELGRGTSTYDGFGLAWAISEHIVKEIGCKCLFATHFHELTELEAIYPSVDNRHVMARIANNTASSGQRDLTLLYKIGQGVCDQSFGIHVAELANFPESVVRLAKRKVEELEDFGAKDTGGDAMDVDSPGSDVFTKKQMAEGSKLIEVFLGEFSSTPGLSDMASDQIALRVNELRAKYDSDISANAWVQHVIATL</sequence>
<dbReference type="InterPro" id="IPR007695">
    <property type="entry name" value="DNA_mismatch_repair_MutS-lik_N"/>
</dbReference>
<accession>A0A9W8L5P8</accession>
<evidence type="ECO:0000313" key="13">
    <source>
        <dbReference type="EMBL" id="KAJ2688812.1"/>
    </source>
</evidence>
<dbReference type="GO" id="GO:0006298">
    <property type="term" value="P:mismatch repair"/>
    <property type="evidence" value="ECO:0007669"/>
    <property type="project" value="InterPro"/>
</dbReference>
<evidence type="ECO:0000256" key="10">
    <source>
        <dbReference type="ARBA" id="ARBA00073545"/>
    </source>
</evidence>
<dbReference type="InterPro" id="IPR007696">
    <property type="entry name" value="DNA_mismatch_repair_MutS_core"/>
</dbReference>
<dbReference type="SUPFAM" id="SSF52540">
    <property type="entry name" value="P-loop containing nucleoside triphosphate hydrolases"/>
    <property type="match status" value="1"/>
</dbReference>
<dbReference type="PROSITE" id="PS00486">
    <property type="entry name" value="DNA_MISMATCH_REPAIR_2"/>
    <property type="match status" value="1"/>
</dbReference>
<dbReference type="InterPro" id="IPR027417">
    <property type="entry name" value="P-loop_NTPase"/>
</dbReference>
<dbReference type="FunFam" id="3.40.50.300:FF:000925">
    <property type="entry name" value="DNA mismatch repair protein MSH2"/>
    <property type="match status" value="1"/>
</dbReference>
<evidence type="ECO:0000256" key="2">
    <source>
        <dbReference type="ARBA" id="ARBA00006271"/>
    </source>
</evidence>
<dbReference type="InterPro" id="IPR000432">
    <property type="entry name" value="DNA_mismatch_repair_MutS_C"/>
</dbReference>
<comment type="similarity">
    <text evidence="2 11">Belongs to the DNA mismatch repair MutS family.</text>
</comment>
<dbReference type="EMBL" id="JANBTX010000038">
    <property type="protein sequence ID" value="KAJ2688812.1"/>
    <property type="molecule type" value="Genomic_DNA"/>
</dbReference>
<dbReference type="FunFam" id="1.10.1420.10:FF:000003">
    <property type="entry name" value="DNA mismatch repair protein"/>
    <property type="match status" value="1"/>
</dbReference>
<dbReference type="Gene3D" id="1.10.1420.10">
    <property type="match status" value="2"/>
</dbReference>
<keyword evidence="14" id="KW-1185">Reference proteome</keyword>
<dbReference type="InterPro" id="IPR016151">
    <property type="entry name" value="DNA_mismatch_repair_MutS_N"/>
</dbReference>
<dbReference type="GO" id="GO:0032301">
    <property type="term" value="C:MutSalpha complex"/>
    <property type="evidence" value="ECO:0007669"/>
    <property type="project" value="TreeGrafter"/>
</dbReference>
<evidence type="ECO:0000256" key="4">
    <source>
        <dbReference type="ARBA" id="ARBA00022741"/>
    </source>
</evidence>
<evidence type="ECO:0000259" key="12">
    <source>
        <dbReference type="PROSITE" id="PS00486"/>
    </source>
</evidence>
<dbReference type="FunFam" id="3.30.420.110:FF:000002">
    <property type="entry name" value="DNA mismatch repair protein"/>
    <property type="match status" value="1"/>
</dbReference>
<evidence type="ECO:0000313" key="14">
    <source>
        <dbReference type="Proteomes" id="UP001151516"/>
    </source>
</evidence>
<dbReference type="InterPro" id="IPR011184">
    <property type="entry name" value="DNA_mismatch_repair_Msh2"/>
</dbReference>
<dbReference type="Gene3D" id="3.40.1170.10">
    <property type="entry name" value="DNA repair protein MutS, domain I"/>
    <property type="match status" value="1"/>
</dbReference>
<dbReference type="SMART" id="SM00533">
    <property type="entry name" value="MUTSd"/>
    <property type="match status" value="1"/>
</dbReference>